<keyword evidence="3" id="KW-0175">Coiled coil</keyword>
<evidence type="ECO:0000313" key="7">
    <source>
        <dbReference type="Proteomes" id="UP000646776"/>
    </source>
</evidence>
<evidence type="ECO:0000256" key="3">
    <source>
        <dbReference type="SAM" id="Coils"/>
    </source>
</evidence>
<feature type="domain" description="Response regulatory" evidence="5">
    <location>
        <begin position="95"/>
        <end position="212"/>
    </location>
</feature>
<dbReference type="PANTHER" id="PTHR44591">
    <property type="entry name" value="STRESS RESPONSE REGULATOR PROTEIN 1"/>
    <property type="match status" value="1"/>
</dbReference>
<dbReference type="Gene3D" id="3.40.50.2300">
    <property type="match status" value="1"/>
</dbReference>
<dbReference type="InterPro" id="IPR050595">
    <property type="entry name" value="Bact_response_regulator"/>
</dbReference>
<reference evidence="6" key="2">
    <citation type="submission" date="2020-09" db="EMBL/GenBank/DDBJ databases">
        <authorList>
            <person name="Sun Q."/>
            <person name="Ohkuma M."/>
        </authorList>
    </citation>
    <scope>NUCLEOTIDE SEQUENCE</scope>
    <source>
        <strain evidence="6">JCM 4125</strain>
    </source>
</reference>
<dbReference type="AlphaFoldDB" id="A0A918HQV1"/>
<dbReference type="SUPFAM" id="SSF52172">
    <property type="entry name" value="CheY-like"/>
    <property type="match status" value="1"/>
</dbReference>
<dbReference type="InterPro" id="IPR001789">
    <property type="entry name" value="Sig_transdc_resp-reg_receiver"/>
</dbReference>
<dbReference type="InterPro" id="IPR011006">
    <property type="entry name" value="CheY-like_superfamily"/>
</dbReference>
<dbReference type="Pfam" id="PF00072">
    <property type="entry name" value="Response_reg"/>
    <property type="match status" value="1"/>
</dbReference>
<comment type="caution">
    <text evidence="6">The sequence shown here is derived from an EMBL/GenBank/DDBJ whole genome shotgun (WGS) entry which is preliminary data.</text>
</comment>
<feature type="compositionally biased region" description="Basic and acidic residues" evidence="4">
    <location>
        <begin position="40"/>
        <end position="54"/>
    </location>
</feature>
<dbReference type="Proteomes" id="UP000646776">
    <property type="component" value="Unassembled WGS sequence"/>
</dbReference>
<gene>
    <name evidence="6" type="ORF">GCM10010226_87300</name>
</gene>
<dbReference type="SMART" id="SM00448">
    <property type="entry name" value="REC"/>
    <property type="match status" value="1"/>
</dbReference>
<evidence type="ECO:0000256" key="2">
    <source>
        <dbReference type="PROSITE-ProRule" id="PRU00169"/>
    </source>
</evidence>
<evidence type="ECO:0000313" key="6">
    <source>
        <dbReference type="EMBL" id="GGT96219.1"/>
    </source>
</evidence>
<dbReference type="PANTHER" id="PTHR44591:SF3">
    <property type="entry name" value="RESPONSE REGULATORY DOMAIN-CONTAINING PROTEIN"/>
    <property type="match status" value="1"/>
</dbReference>
<protein>
    <recommendedName>
        <fullName evidence="5">Response regulatory domain-containing protein</fullName>
    </recommendedName>
</protein>
<dbReference type="EMBL" id="BMSA01000050">
    <property type="protein sequence ID" value="GGT96219.1"/>
    <property type="molecule type" value="Genomic_DNA"/>
</dbReference>
<organism evidence="6 7">
    <name type="scientific">Streptomyces phaeofaciens</name>
    <dbReference type="NCBI Taxonomy" id="68254"/>
    <lineage>
        <taxon>Bacteria</taxon>
        <taxon>Bacillati</taxon>
        <taxon>Actinomycetota</taxon>
        <taxon>Actinomycetes</taxon>
        <taxon>Kitasatosporales</taxon>
        <taxon>Streptomycetaceae</taxon>
        <taxon>Streptomyces</taxon>
    </lineage>
</organism>
<evidence type="ECO:0000256" key="1">
    <source>
        <dbReference type="ARBA" id="ARBA00022553"/>
    </source>
</evidence>
<feature type="modified residue" description="4-aspartylphosphate" evidence="2">
    <location>
        <position position="144"/>
    </location>
</feature>
<dbReference type="PROSITE" id="PS50110">
    <property type="entry name" value="RESPONSE_REGULATORY"/>
    <property type="match status" value="1"/>
</dbReference>
<accession>A0A918HQV1</accession>
<keyword evidence="1 2" id="KW-0597">Phosphoprotein</keyword>
<evidence type="ECO:0000259" key="5">
    <source>
        <dbReference type="PROSITE" id="PS50110"/>
    </source>
</evidence>
<evidence type="ECO:0000256" key="4">
    <source>
        <dbReference type="SAM" id="MobiDB-lite"/>
    </source>
</evidence>
<sequence>MTDDATTPHDALDRALHDTEAAVGQALEGVFNSRAGLEQIKQRLRDTTPPDHDVTSAGPPPHEERPAQTEAAPSRTGDLRRHPRSQPHGLNTKAKILLVDDRPENLLALEAILSALDQTLVRASSGEEALKALLADDFAVILLDVQMPGMDGFETAAHIKRREATRDIPIIFLTAINHGPHSTFRGYAAGAVDYISKPFDPWVLRAKVSVFVELHMKNVQLQEQAALLRLELEGSPGGSPTGLLAELSARLAAVEEAVEAITRELDEMSDGVPRSVTADHLERRIRRLRQAFDALDHPDASDATALPSQG</sequence>
<proteinExistence type="predicted"/>
<dbReference type="GO" id="GO:0000160">
    <property type="term" value="P:phosphorelay signal transduction system"/>
    <property type="evidence" value="ECO:0007669"/>
    <property type="project" value="InterPro"/>
</dbReference>
<reference evidence="6" key="1">
    <citation type="journal article" date="2014" name="Int. J. Syst. Evol. Microbiol.">
        <title>Complete genome sequence of Corynebacterium casei LMG S-19264T (=DSM 44701T), isolated from a smear-ripened cheese.</title>
        <authorList>
            <consortium name="US DOE Joint Genome Institute (JGI-PGF)"/>
            <person name="Walter F."/>
            <person name="Albersmeier A."/>
            <person name="Kalinowski J."/>
            <person name="Ruckert C."/>
        </authorList>
    </citation>
    <scope>NUCLEOTIDE SEQUENCE</scope>
    <source>
        <strain evidence="6">JCM 4125</strain>
    </source>
</reference>
<feature type="coiled-coil region" evidence="3">
    <location>
        <begin position="244"/>
        <end position="271"/>
    </location>
</feature>
<feature type="region of interest" description="Disordered" evidence="4">
    <location>
        <begin position="38"/>
        <end position="89"/>
    </location>
</feature>
<keyword evidence="7" id="KW-1185">Reference proteome</keyword>
<name>A0A918HQV1_9ACTN</name>